<evidence type="ECO:0000259" key="1">
    <source>
        <dbReference type="Pfam" id="PF25578"/>
    </source>
</evidence>
<dbReference type="Gene3D" id="1.10.238.180">
    <property type="match status" value="1"/>
</dbReference>
<name>A0ABQ9UUY3_SAGOE</name>
<protein>
    <recommendedName>
        <fullName evidence="1">STIM1/2 EF-hand domain-containing protein</fullName>
    </recommendedName>
</protein>
<dbReference type="PANTHER" id="PTHR15136">
    <property type="entry name" value="STROMAL INTERACTION MOLECULE HOMOLOG"/>
    <property type="match status" value="1"/>
</dbReference>
<feature type="domain" description="STIM1/2 EF-hand" evidence="1">
    <location>
        <begin position="10"/>
        <end position="53"/>
    </location>
</feature>
<dbReference type="InterPro" id="IPR037608">
    <property type="entry name" value="STIM1/2"/>
</dbReference>
<evidence type="ECO:0000313" key="3">
    <source>
        <dbReference type="Proteomes" id="UP001266305"/>
    </source>
</evidence>
<accession>A0ABQ9UUY3</accession>
<reference evidence="2 3" key="1">
    <citation type="submission" date="2023-05" db="EMBL/GenBank/DDBJ databases">
        <title>B98-5 Cell Line De Novo Hybrid Assembly: An Optical Mapping Approach.</title>
        <authorList>
            <person name="Kananen K."/>
            <person name="Auerbach J.A."/>
            <person name="Kautto E."/>
            <person name="Blachly J.S."/>
        </authorList>
    </citation>
    <scope>NUCLEOTIDE SEQUENCE [LARGE SCALE GENOMIC DNA]</scope>
    <source>
        <strain evidence="2">B95-8</strain>
        <tissue evidence="2">Cell line</tissue>
    </source>
</reference>
<dbReference type="PANTHER" id="PTHR15136:SF9">
    <property type="entry name" value="STROMAL INTERACTION MOLECULE 1"/>
    <property type="match status" value="1"/>
</dbReference>
<gene>
    <name evidence="2" type="ORF">P7K49_022240</name>
</gene>
<sequence>MLEAKDADTEFCRIDKPLCHSEDEKLSFEAVRNIHKLMDDDANGDVDVEESDEELIPIREGGSQQSSPPGVSLSECRLYAYVCAWVGSCLPIG</sequence>
<dbReference type="EMBL" id="JASSZA010000010">
    <property type="protein sequence ID" value="KAK2100892.1"/>
    <property type="molecule type" value="Genomic_DNA"/>
</dbReference>
<dbReference type="InterPro" id="IPR057835">
    <property type="entry name" value="EF-hand_STIM1/2"/>
</dbReference>
<keyword evidence="3" id="KW-1185">Reference proteome</keyword>
<dbReference type="Pfam" id="PF25578">
    <property type="entry name" value="EF-hand_STIM1"/>
    <property type="match status" value="1"/>
</dbReference>
<proteinExistence type="predicted"/>
<dbReference type="Proteomes" id="UP001266305">
    <property type="component" value="Unassembled WGS sequence"/>
</dbReference>
<evidence type="ECO:0000313" key="2">
    <source>
        <dbReference type="EMBL" id="KAK2100892.1"/>
    </source>
</evidence>
<comment type="caution">
    <text evidence="2">The sequence shown here is derived from an EMBL/GenBank/DDBJ whole genome shotgun (WGS) entry which is preliminary data.</text>
</comment>
<organism evidence="2 3">
    <name type="scientific">Saguinus oedipus</name>
    <name type="common">Cotton-top tamarin</name>
    <name type="synonym">Oedipomidas oedipus</name>
    <dbReference type="NCBI Taxonomy" id="9490"/>
    <lineage>
        <taxon>Eukaryota</taxon>
        <taxon>Metazoa</taxon>
        <taxon>Chordata</taxon>
        <taxon>Craniata</taxon>
        <taxon>Vertebrata</taxon>
        <taxon>Euteleostomi</taxon>
        <taxon>Mammalia</taxon>
        <taxon>Eutheria</taxon>
        <taxon>Euarchontoglires</taxon>
        <taxon>Primates</taxon>
        <taxon>Haplorrhini</taxon>
        <taxon>Platyrrhini</taxon>
        <taxon>Cebidae</taxon>
        <taxon>Callitrichinae</taxon>
        <taxon>Saguinus</taxon>
    </lineage>
</organism>